<evidence type="ECO:0000256" key="2">
    <source>
        <dbReference type="ARBA" id="ARBA00022723"/>
    </source>
</evidence>
<dbReference type="Gene3D" id="3.90.45.10">
    <property type="entry name" value="Peptide deformylase"/>
    <property type="match status" value="1"/>
</dbReference>
<keyword evidence="2 6" id="KW-0479">Metal-binding</keyword>
<dbReference type="GO" id="GO:0006412">
    <property type="term" value="P:translation"/>
    <property type="evidence" value="ECO:0007669"/>
    <property type="project" value="UniProtKB-UniRule"/>
</dbReference>
<feature type="binding site" evidence="6">
    <location>
        <position position="139"/>
    </location>
    <ligand>
        <name>Fe cation</name>
        <dbReference type="ChEBI" id="CHEBI:24875"/>
    </ligand>
</feature>
<evidence type="ECO:0000256" key="3">
    <source>
        <dbReference type="ARBA" id="ARBA00022801"/>
    </source>
</evidence>
<gene>
    <name evidence="6 7" type="primary">def</name>
    <name evidence="7" type="ORF">NCTC12410_01852</name>
</gene>
<dbReference type="PANTHER" id="PTHR10458">
    <property type="entry name" value="PEPTIDE DEFORMYLASE"/>
    <property type="match status" value="1"/>
</dbReference>
<dbReference type="SUPFAM" id="SSF56420">
    <property type="entry name" value="Peptide deformylase"/>
    <property type="match status" value="1"/>
</dbReference>
<dbReference type="PANTHER" id="PTHR10458:SF22">
    <property type="entry name" value="PEPTIDE DEFORMYLASE"/>
    <property type="match status" value="1"/>
</dbReference>
<evidence type="ECO:0000313" key="7">
    <source>
        <dbReference type="EMBL" id="STO98003.1"/>
    </source>
</evidence>
<comment type="similarity">
    <text evidence="1 6">Belongs to the polypeptide deformylase family.</text>
</comment>
<dbReference type="GO" id="GO:0042586">
    <property type="term" value="F:peptide deformylase activity"/>
    <property type="evidence" value="ECO:0007669"/>
    <property type="project" value="UniProtKB-UniRule"/>
</dbReference>
<dbReference type="Pfam" id="PF01327">
    <property type="entry name" value="Pep_deformylase"/>
    <property type="match status" value="1"/>
</dbReference>
<keyword evidence="3 6" id="KW-0378">Hydrolase</keyword>
<dbReference type="HAMAP" id="MF_00163">
    <property type="entry name" value="Pep_deformylase"/>
    <property type="match status" value="1"/>
</dbReference>
<dbReference type="NCBIfam" id="NF001159">
    <property type="entry name" value="PRK00150.1-3"/>
    <property type="match status" value="1"/>
</dbReference>
<proteinExistence type="inferred from homology"/>
<dbReference type="InterPro" id="IPR023635">
    <property type="entry name" value="Peptide_deformylase"/>
</dbReference>
<evidence type="ECO:0000256" key="4">
    <source>
        <dbReference type="ARBA" id="ARBA00022917"/>
    </source>
</evidence>
<comment type="cofactor">
    <cofactor evidence="6">
        <name>Fe(2+)</name>
        <dbReference type="ChEBI" id="CHEBI:29033"/>
    </cofactor>
    <text evidence="6">Binds 1 Fe(2+) ion.</text>
</comment>
<dbReference type="EC" id="3.5.1.88" evidence="6"/>
<dbReference type="EMBL" id="UGHV01000001">
    <property type="protein sequence ID" value="STO98003.1"/>
    <property type="molecule type" value="Genomic_DNA"/>
</dbReference>
<protein>
    <recommendedName>
        <fullName evidence="6">Peptide deformylase</fullName>
        <shortName evidence="6">PDF</shortName>
        <ecNumber evidence="6">3.5.1.88</ecNumber>
    </recommendedName>
    <alternativeName>
        <fullName evidence="6">Polypeptide deformylase</fullName>
    </alternativeName>
</protein>
<dbReference type="PIRSF" id="PIRSF004749">
    <property type="entry name" value="Pep_def"/>
    <property type="match status" value="1"/>
</dbReference>
<feature type="binding site" evidence="6">
    <location>
        <position position="97"/>
    </location>
    <ligand>
        <name>Fe cation</name>
        <dbReference type="ChEBI" id="CHEBI:24875"/>
    </ligand>
</feature>
<accession>A0A377J883</accession>
<feature type="binding site" evidence="6">
    <location>
        <position position="143"/>
    </location>
    <ligand>
        <name>Fe cation</name>
        <dbReference type="ChEBI" id="CHEBI:24875"/>
    </ligand>
</feature>
<keyword evidence="5 6" id="KW-0408">Iron</keyword>
<reference evidence="7 8" key="1">
    <citation type="submission" date="2018-06" db="EMBL/GenBank/DDBJ databases">
        <authorList>
            <consortium name="Pathogen Informatics"/>
            <person name="Doyle S."/>
        </authorList>
    </citation>
    <scope>NUCLEOTIDE SEQUENCE [LARGE SCALE GENOMIC DNA]</scope>
    <source>
        <strain evidence="7 8">NCTC12410</strain>
    </source>
</reference>
<dbReference type="AlphaFoldDB" id="A0A377J883"/>
<name>A0A377J883_9HELI</name>
<dbReference type="CDD" id="cd00487">
    <property type="entry name" value="Pep_deformylase"/>
    <property type="match status" value="1"/>
</dbReference>
<dbReference type="NCBIfam" id="TIGR00079">
    <property type="entry name" value="pept_deformyl"/>
    <property type="match status" value="1"/>
</dbReference>
<evidence type="ECO:0000256" key="5">
    <source>
        <dbReference type="ARBA" id="ARBA00023004"/>
    </source>
</evidence>
<evidence type="ECO:0000256" key="6">
    <source>
        <dbReference type="HAMAP-Rule" id="MF_00163"/>
    </source>
</evidence>
<dbReference type="PRINTS" id="PR01576">
    <property type="entry name" value="PDEFORMYLASE"/>
</dbReference>
<evidence type="ECO:0000256" key="1">
    <source>
        <dbReference type="ARBA" id="ARBA00010759"/>
    </source>
</evidence>
<dbReference type="InterPro" id="IPR036821">
    <property type="entry name" value="Peptide_deformylase_sf"/>
</dbReference>
<comment type="catalytic activity">
    <reaction evidence="6">
        <text>N-terminal N-formyl-L-methionyl-[peptide] + H2O = N-terminal L-methionyl-[peptide] + formate</text>
        <dbReference type="Rhea" id="RHEA:24420"/>
        <dbReference type="Rhea" id="RHEA-COMP:10639"/>
        <dbReference type="Rhea" id="RHEA-COMP:10640"/>
        <dbReference type="ChEBI" id="CHEBI:15377"/>
        <dbReference type="ChEBI" id="CHEBI:15740"/>
        <dbReference type="ChEBI" id="CHEBI:49298"/>
        <dbReference type="ChEBI" id="CHEBI:64731"/>
        <dbReference type="EC" id="3.5.1.88"/>
    </reaction>
</comment>
<organism evidence="7 8">
    <name type="scientific">Helicobacter canis</name>
    <dbReference type="NCBI Taxonomy" id="29419"/>
    <lineage>
        <taxon>Bacteria</taxon>
        <taxon>Pseudomonadati</taxon>
        <taxon>Campylobacterota</taxon>
        <taxon>Epsilonproteobacteria</taxon>
        <taxon>Campylobacterales</taxon>
        <taxon>Helicobacteraceae</taxon>
        <taxon>Helicobacter</taxon>
    </lineage>
</organism>
<keyword evidence="4 6" id="KW-0648">Protein biosynthesis</keyword>
<dbReference type="GO" id="GO:0046872">
    <property type="term" value="F:metal ion binding"/>
    <property type="evidence" value="ECO:0007669"/>
    <property type="project" value="UniProtKB-KW"/>
</dbReference>
<dbReference type="RefSeq" id="WP_115012185.1">
    <property type="nucleotide sequence ID" value="NZ_UGHV01000001.1"/>
</dbReference>
<comment type="function">
    <text evidence="6">Removes the formyl group from the N-terminal Met of newly synthesized proteins. Requires at least a dipeptide for an efficient rate of reaction. N-terminal L-methionine is a prerequisite for activity but the enzyme has broad specificity at other positions.</text>
</comment>
<evidence type="ECO:0000313" key="8">
    <source>
        <dbReference type="Proteomes" id="UP000254841"/>
    </source>
</evidence>
<dbReference type="FunFam" id="3.90.45.10:FF:000008">
    <property type="entry name" value="Peptide deformylase"/>
    <property type="match status" value="1"/>
</dbReference>
<feature type="active site" evidence="6">
    <location>
        <position position="140"/>
    </location>
</feature>
<sequence>MAILPIVKYPDKRLKTKSQKVREFDEGLHTLLDDMYETMIATNGIGLAAIQVNKPICALVITLPREEDGQQYEEDRLELINPTLLKTQGIVTYQEGCLSVPGFYEEIERFESVSIGYQDRFGVERVLQADGLLAIAVQHEMDHLDGVLFVDRLPILRRKKFEKELKRIQKEQKSKTQTR</sequence>
<dbReference type="Proteomes" id="UP000254841">
    <property type="component" value="Unassembled WGS sequence"/>
</dbReference>
<dbReference type="OrthoDB" id="9804313at2"/>